<keyword evidence="3" id="KW-1185">Reference proteome</keyword>
<accession>A0A9P6NVL7</accession>
<evidence type="ECO:0000256" key="1">
    <source>
        <dbReference type="SAM" id="MobiDB-lite"/>
    </source>
</evidence>
<organism evidence="2 3">
    <name type="scientific">Cronartium quercuum f. sp. fusiforme G11</name>
    <dbReference type="NCBI Taxonomy" id="708437"/>
    <lineage>
        <taxon>Eukaryota</taxon>
        <taxon>Fungi</taxon>
        <taxon>Dikarya</taxon>
        <taxon>Basidiomycota</taxon>
        <taxon>Pucciniomycotina</taxon>
        <taxon>Pucciniomycetes</taxon>
        <taxon>Pucciniales</taxon>
        <taxon>Coleosporiaceae</taxon>
        <taxon>Cronartium</taxon>
    </lineage>
</organism>
<evidence type="ECO:0000313" key="2">
    <source>
        <dbReference type="EMBL" id="KAG0151009.1"/>
    </source>
</evidence>
<dbReference type="EMBL" id="MU167216">
    <property type="protein sequence ID" value="KAG0151009.1"/>
    <property type="molecule type" value="Genomic_DNA"/>
</dbReference>
<dbReference type="AlphaFoldDB" id="A0A9P6NVL7"/>
<gene>
    <name evidence="2" type="ORF">CROQUDRAFT_104079</name>
</gene>
<feature type="region of interest" description="Disordered" evidence="1">
    <location>
        <begin position="209"/>
        <end position="262"/>
    </location>
</feature>
<comment type="caution">
    <text evidence="2">The sequence shown here is derived from an EMBL/GenBank/DDBJ whole genome shotgun (WGS) entry which is preliminary data.</text>
</comment>
<feature type="compositionally biased region" description="Basic and acidic residues" evidence="1">
    <location>
        <begin position="209"/>
        <end position="221"/>
    </location>
</feature>
<dbReference type="Proteomes" id="UP000886653">
    <property type="component" value="Unassembled WGS sequence"/>
</dbReference>
<proteinExistence type="predicted"/>
<sequence>MGLEVNSKHVRSSFFVSGLFSGRRGGPHGIVERVSSRLHECPSARWAPSRNPEKHRGRAWIGMFGRLCPKSYIHRMYSTIQRYDCLATPKPAPPMKFERTLLGQKTGGRALNIVTVPSKFRRIHSPDPFFSYSPLSVTLPPHAHAFTRPNPTRAANTRPTDMARGNQREEDILMNNSDKTVEVKGLSNLEEKRLGKTRTRLGVERLPEDNRRHPSIHEAHRPIAGVPQPLNVDCPRQSPLPPGGSDKKEERSSEPISGPSLLYTLRWIQHEPQRDTELKKKTLKWQK</sequence>
<protein>
    <submittedName>
        <fullName evidence="2">Uncharacterized protein</fullName>
    </submittedName>
</protein>
<name>A0A9P6NVL7_9BASI</name>
<evidence type="ECO:0000313" key="3">
    <source>
        <dbReference type="Proteomes" id="UP000886653"/>
    </source>
</evidence>
<reference evidence="2" key="1">
    <citation type="submission" date="2013-11" db="EMBL/GenBank/DDBJ databases">
        <title>Genome sequence of the fusiform rust pathogen reveals effectors for host alternation and coevolution with pine.</title>
        <authorList>
            <consortium name="DOE Joint Genome Institute"/>
            <person name="Smith K."/>
            <person name="Pendleton A."/>
            <person name="Kubisiak T."/>
            <person name="Anderson C."/>
            <person name="Salamov A."/>
            <person name="Aerts A."/>
            <person name="Riley R."/>
            <person name="Clum A."/>
            <person name="Lindquist E."/>
            <person name="Ence D."/>
            <person name="Campbell M."/>
            <person name="Kronenberg Z."/>
            <person name="Feau N."/>
            <person name="Dhillon B."/>
            <person name="Hamelin R."/>
            <person name="Burleigh J."/>
            <person name="Smith J."/>
            <person name="Yandell M."/>
            <person name="Nelson C."/>
            <person name="Grigoriev I."/>
            <person name="Davis J."/>
        </authorList>
    </citation>
    <scope>NUCLEOTIDE SEQUENCE</scope>
    <source>
        <strain evidence="2">G11</strain>
    </source>
</reference>